<feature type="domain" description="PucR C-terminal helix-turn-helix" evidence="1">
    <location>
        <begin position="314"/>
        <end position="371"/>
    </location>
</feature>
<dbReference type="PANTHER" id="PTHR33744:SF7">
    <property type="entry name" value="PUCR FAMILY TRANSCRIPTIONAL REGULATOR"/>
    <property type="match status" value="1"/>
</dbReference>
<dbReference type="EMBL" id="WEGI01000010">
    <property type="protein sequence ID" value="MQY29186.1"/>
    <property type="molecule type" value="Genomic_DNA"/>
</dbReference>
<dbReference type="AlphaFoldDB" id="A0A7K0DTX0"/>
<dbReference type="OrthoDB" id="4571023at2"/>
<evidence type="ECO:0000313" key="2">
    <source>
        <dbReference type="EMBL" id="MQY29186.1"/>
    </source>
</evidence>
<gene>
    <name evidence="2" type="ORF">NRB56_47760</name>
</gene>
<dbReference type="PANTHER" id="PTHR33744">
    <property type="entry name" value="CARBOHYDRATE DIACID REGULATOR"/>
    <property type="match status" value="1"/>
</dbReference>
<accession>A0A7K0DTX0</accession>
<dbReference type="Pfam" id="PF13556">
    <property type="entry name" value="HTH_30"/>
    <property type="match status" value="1"/>
</dbReference>
<organism evidence="2 3">
    <name type="scientific">Nocardia aurantia</name>
    <dbReference type="NCBI Taxonomy" id="2585199"/>
    <lineage>
        <taxon>Bacteria</taxon>
        <taxon>Bacillati</taxon>
        <taxon>Actinomycetota</taxon>
        <taxon>Actinomycetes</taxon>
        <taxon>Mycobacteriales</taxon>
        <taxon>Nocardiaceae</taxon>
        <taxon>Nocardia</taxon>
    </lineage>
</organism>
<keyword evidence="3" id="KW-1185">Reference proteome</keyword>
<evidence type="ECO:0000259" key="1">
    <source>
        <dbReference type="Pfam" id="PF13556"/>
    </source>
</evidence>
<dbReference type="InterPro" id="IPR025736">
    <property type="entry name" value="PucR_C-HTH_dom"/>
</dbReference>
<name>A0A7K0DTX0_9NOCA</name>
<proteinExistence type="predicted"/>
<dbReference type="InterPro" id="IPR042070">
    <property type="entry name" value="PucR_C-HTH_sf"/>
</dbReference>
<dbReference type="Gene3D" id="1.10.10.2840">
    <property type="entry name" value="PucR C-terminal helix-turn-helix domain"/>
    <property type="match status" value="1"/>
</dbReference>
<evidence type="ECO:0000313" key="3">
    <source>
        <dbReference type="Proteomes" id="UP000431401"/>
    </source>
</evidence>
<dbReference type="InterPro" id="IPR051448">
    <property type="entry name" value="CdaR-like_regulators"/>
</dbReference>
<reference evidence="2 3" key="1">
    <citation type="submission" date="2019-10" db="EMBL/GenBank/DDBJ databases">
        <title>Nocardia macrotermitis sp. nov. and Nocardia aurantia sp. nov., isolated from the gut of fungus growing-termite Macrotermes natalensis.</title>
        <authorList>
            <person name="Benndorf R."/>
            <person name="Schwitalla J."/>
            <person name="Martin K."/>
            <person name="De Beer W."/>
            <person name="Kaster A.-K."/>
            <person name="Vollmers J."/>
            <person name="Poulsen M."/>
            <person name="Beemelmanns C."/>
        </authorList>
    </citation>
    <scope>NUCLEOTIDE SEQUENCE [LARGE SCALE GENOMIC DNA]</scope>
    <source>
        <strain evidence="2 3">RB56</strain>
    </source>
</reference>
<comment type="caution">
    <text evidence="2">The sequence shown here is derived from an EMBL/GenBank/DDBJ whole genome shotgun (WGS) entry which is preliminary data.</text>
</comment>
<protein>
    <recommendedName>
        <fullName evidence="1">PucR C-terminal helix-turn-helix domain-containing protein</fullName>
    </recommendedName>
</protein>
<dbReference type="Proteomes" id="UP000431401">
    <property type="component" value="Unassembled WGS sequence"/>
</dbReference>
<sequence length="388" mass="42023">MSESTVTIHATLRSEGMVIRPYPGAPVPARHRTPRSPVALQASVTQLCSDLAAATSQRATEQLMGRLRDIVERWARAGVPIDAVHHAVHDVFSEMLCAALPPQPGAPALGRALADLDLLGRVTRVVSAAYVADLPDSDGQRDARFLAAALIDGARPAAVARERGIHLDSAYHILSVGIPHQHDRRAGRARLRLLHRALAKRCDAEPLSLLGPDGGTLLLPATVFDAAGIDDLIGELTTVADAALTATVVEAPVAEVGAGADRADELLDIVLRLDLPPRLYRLQDIAMEYQLTRPGPARDRLVALIDPLTAHPELLETLAGFLRHNLNRRRAAEELHIHPNTIDYRLKRILSITGVDPNHVSGLWLLASALIVHRFRSDDLTRFRSGPP</sequence>
<dbReference type="RefSeq" id="WP_153345734.1">
    <property type="nucleotide sequence ID" value="NZ_WEGI01000010.1"/>
</dbReference>